<comment type="caution">
    <text evidence="2">The sequence shown here is derived from an EMBL/GenBank/DDBJ whole genome shotgun (WGS) entry which is preliminary data.</text>
</comment>
<evidence type="ECO:0000313" key="3">
    <source>
        <dbReference type="Proteomes" id="UP000037510"/>
    </source>
</evidence>
<evidence type="ECO:0000313" key="2">
    <source>
        <dbReference type="EMBL" id="KOB68786.1"/>
    </source>
</evidence>
<keyword evidence="1" id="KW-0812">Transmembrane</keyword>
<protein>
    <submittedName>
        <fullName evidence="2">Organic cation transporter 1</fullName>
    </submittedName>
</protein>
<keyword evidence="1" id="KW-1133">Transmembrane helix</keyword>
<organism evidence="2 3">
    <name type="scientific">Operophtera brumata</name>
    <name type="common">Winter moth</name>
    <name type="synonym">Phalaena brumata</name>
    <dbReference type="NCBI Taxonomy" id="104452"/>
    <lineage>
        <taxon>Eukaryota</taxon>
        <taxon>Metazoa</taxon>
        <taxon>Ecdysozoa</taxon>
        <taxon>Arthropoda</taxon>
        <taxon>Hexapoda</taxon>
        <taxon>Insecta</taxon>
        <taxon>Pterygota</taxon>
        <taxon>Neoptera</taxon>
        <taxon>Endopterygota</taxon>
        <taxon>Lepidoptera</taxon>
        <taxon>Glossata</taxon>
        <taxon>Ditrysia</taxon>
        <taxon>Geometroidea</taxon>
        <taxon>Geometridae</taxon>
        <taxon>Larentiinae</taxon>
        <taxon>Operophtera</taxon>
    </lineage>
</organism>
<dbReference type="EMBL" id="JTDY01003952">
    <property type="protein sequence ID" value="KOB68786.1"/>
    <property type="molecule type" value="Genomic_DNA"/>
</dbReference>
<gene>
    <name evidence="2" type="ORF">OBRU01_18136</name>
</gene>
<name>A0A0L7L0E9_OPEBR</name>
<evidence type="ECO:0000256" key="1">
    <source>
        <dbReference type="SAM" id="Phobius"/>
    </source>
</evidence>
<reference evidence="2 3" key="1">
    <citation type="journal article" date="2015" name="Genome Biol. Evol.">
        <title>The genome of winter moth (Operophtera brumata) provides a genomic perspective on sexual dimorphism and phenology.</title>
        <authorList>
            <person name="Derks M.F."/>
            <person name="Smit S."/>
            <person name="Salis L."/>
            <person name="Schijlen E."/>
            <person name="Bossers A."/>
            <person name="Mateman C."/>
            <person name="Pijl A.S."/>
            <person name="de Ridder D."/>
            <person name="Groenen M.A."/>
            <person name="Visser M.E."/>
            <person name="Megens H.J."/>
        </authorList>
    </citation>
    <scope>NUCLEOTIDE SEQUENCE [LARGE SCALE GENOMIC DNA]</scope>
    <source>
        <strain evidence="2">WM2013NL</strain>
        <tissue evidence="2">Head and thorax</tissue>
    </source>
</reference>
<accession>A0A0L7L0E9</accession>
<sequence length="145" mass="16485">MTWTRELDEAALLATRSGQWHVVLFYLLCGLAAIPTSFLVFSQVFTNATPEHWCAPQLELDALGLPDDLLKNLTIPGHNTYEECRAYKVDLSGLHDLLNDYIERVTQAILATRSKEPKACTNGWRYSTEHYRRTLVTDVCCSSDY</sequence>
<feature type="transmembrane region" description="Helical" evidence="1">
    <location>
        <begin position="20"/>
        <end position="41"/>
    </location>
</feature>
<dbReference type="STRING" id="104452.A0A0L7L0E9"/>
<keyword evidence="1" id="KW-0472">Membrane</keyword>
<keyword evidence="3" id="KW-1185">Reference proteome</keyword>
<dbReference type="Proteomes" id="UP000037510">
    <property type="component" value="Unassembled WGS sequence"/>
</dbReference>
<dbReference type="AlphaFoldDB" id="A0A0L7L0E9"/>
<proteinExistence type="predicted"/>